<keyword evidence="3 12" id="KW-0812">Transmembrane</keyword>
<feature type="domain" description="NAC" evidence="13">
    <location>
        <begin position="1"/>
        <end position="106"/>
    </location>
</feature>
<dbReference type="PROSITE" id="PS51005">
    <property type="entry name" value="NAC"/>
    <property type="match status" value="1"/>
</dbReference>
<evidence type="ECO:0000256" key="2">
    <source>
        <dbReference type="ARBA" id="ARBA00004167"/>
    </source>
</evidence>
<dbReference type="AlphaFoldDB" id="A0A151R352"/>
<evidence type="ECO:0000256" key="3">
    <source>
        <dbReference type="ARBA" id="ARBA00022692"/>
    </source>
</evidence>
<sequence length="480" mass="53801">MPDLSVIRNKDPEWFFFCPRDRKYPNGQRLNRATNHGYWKATGKDRNIKSGTNLIGMKKTLVFYTGRAPKGKRTNWVMHEYRPTLKELDGTNPGQSAFVLCRLFKKQDENLEVSPCEEAEELQSDLAVAAVSPSQVTEDDKDQLTIPANSGEAISSIATPHDACDAQTQIVAPAAEVFPPLNFDIYNDPKYELLDDRVFSPVLAHIQPEFNYPANNELDGQFGLQYGTNETYISDFLNSVVNWDQFPCEEPKYQQQQSYPSFNVNDNALGSDIDAELANMTCMQVSNVEEQKSNVGLFLNNSDIAFSDVGMGQVYNVFNDYEQPRIYNTVASGDTGIITRPRKVPYEHLSTNSTQGTAQRRIRLSTNTHGSYRMVKSGSCAQKELTSKPIIDVEEKASENHASDESAILTPESTSNRKIHRQGTKGGSTWGLKDILLLRRVPYISKSSSNRTTCSSVFVVSAFVVVILVAFTDIWGYLKF</sequence>
<dbReference type="GO" id="GO:0005634">
    <property type="term" value="C:nucleus"/>
    <property type="evidence" value="ECO:0007669"/>
    <property type="project" value="UniProtKB-SubCell"/>
</dbReference>
<evidence type="ECO:0000256" key="5">
    <source>
        <dbReference type="ARBA" id="ARBA00023015"/>
    </source>
</evidence>
<evidence type="ECO:0000256" key="4">
    <source>
        <dbReference type="ARBA" id="ARBA00022989"/>
    </source>
</evidence>
<dbReference type="GO" id="GO:0016020">
    <property type="term" value="C:membrane"/>
    <property type="evidence" value="ECO:0007669"/>
    <property type="project" value="UniProtKB-SubCell"/>
</dbReference>
<keyword evidence="15" id="KW-1185">Reference proteome</keyword>
<evidence type="ECO:0000256" key="11">
    <source>
        <dbReference type="SAM" id="MobiDB-lite"/>
    </source>
</evidence>
<dbReference type="SUPFAM" id="SSF101941">
    <property type="entry name" value="NAC domain"/>
    <property type="match status" value="1"/>
</dbReference>
<name>A0A151R352_CAJCA</name>
<evidence type="ECO:0000256" key="10">
    <source>
        <dbReference type="ARBA" id="ARBA00023242"/>
    </source>
</evidence>
<proteinExistence type="predicted"/>
<keyword evidence="6" id="KW-0238">DNA-binding</keyword>
<dbReference type="Gramene" id="C.cajan_42082.t">
    <property type="protein sequence ID" value="C.cajan_42082.t"/>
    <property type="gene ID" value="C.cajan_42082"/>
</dbReference>
<dbReference type="GO" id="GO:0000976">
    <property type="term" value="F:transcription cis-regulatory region binding"/>
    <property type="evidence" value="ECO:0007669"/>
    <property type="project" value="UniProtKB-ARBA"/>
</dbReference>
<keyword evidence="10" id="KW-0539">Nucleus</keyword>
<evidence type="ECO:0000259" key="13">
    <source>
        <dbReference type="PROSITE" id="PS51005"/>
    </source>
</evidence>
<dbReference type="Gene3D" id="2.170.150.80">
    <property type="entry name" value="NAC domain"/>
    <property type="match status" value="1"/>
</dbReference>
<accession>A0A151R352</accession>
<evidence type="ECO:0000256" key="7">
    <source>
        <dbReference type="ARBA" id="ARBA00023136"/>
    </source>
</evidence>
<evidence type="ECO:0000256" key="9">
    <source>
        <dbReference type="ARBA" id="ARBA00023163"/>
    </source>
</evidence>
<feature type="transmembrane region" description="Helical" evidence="12">
    <location>
        <begin position="457"/>
        <end position="478"/>
    </location>
</feature>
<keyword evidence="4 12" id="KW-1133">Transmembrane helix</keyword>
<feature type="compositionally biased region" description="Basic and acidic residues" evidence="11">
    <location>
        <begin position="395"/>
        <end position="404"/>
    </location>
</feature>
<evidence type="ECO:0000256" key="12">
    <source>
        <dbReference type="SAM" id="Phobius"/>
    </source>
</evidence>
<reference evidence="14" key="1">
    <citation type="journal article" date="2012" name="Nat. Biotechnol.">
        <title>Draft genome sequence of pigeonpea (Cajanus cajan), an orphan legume crop of resource-poor farmers.</title>
        <authorList>
            <person name="Varshney R.K."/>
            <person name="Chen W."/>
            <person name="Li Y."/>
            <person name="Bharti A.K."/>
            <person name="Saxena R.K."/>
            <person name="Schlueter J.A."/>
            <person name="Donoghue M.T."/>
            <person name="Azam S."/>
            <person name="Fan G."/>
            <person name="Whaley A.M."/>
            <person name="Farmer A.D."/>
            <person name="Sheridan J."/>
            <person name="Iwata A."/>
            <person name="Tuteja R."/>
            <person name="Penmetsa R.V."/>
            <person name="Wu W."/>
            <person name="Upadhyaya H.D."/>
            <person name="Yang S.P."/>
            <person name="Shah T."/>
            <person name="Saxena K.B."/>
            <person name="Michael T."/>
            <person name="McCombie W.R."/>
            <person name="Yang B."/>
            <person name="Zhang G."/>
            <person name="Yang H."/>
            <person name="Wang J."/>
            <person name="Spillane C."/>
            <person name="Cook D.R."/>
            <person name="May G.D."/>
            <person name="Xu X."/>
            <person name="Jackson S.A."/>
        </authorList>
    </citation>
    <scope>NUCLEOTIDE SEQUENCE [LARGE SCALE GENOMIC DNA]</scope>
</reference>
<dbReference type="PANTHER" id="PTHR31744:SF216">
    <property type="entry name" value="NAC TRANSCRIPTION FACTOR"/>
    <property type="match status" value="1"/>
</dbReference>
<dbReference type="PANTHER" id="PTHR31744">
    <property type="entry name" value="PROTEIN CUP-SHAPED COTYLEDON 2-RELATED"/>
    <property type="match status" value="1"/>
</dbReference>
<keyword evidence="8" id="KW-0010">Activator</keyword>
<evidence type="ECO:0000256" key="1">
    <source>
        <dbReference type="ARBA" id="ARBA00004123"/>
    </source>
</evidence>
<dbReference type="InterPro" id="IPR036093">
    <property type="entry name" value="NAC_dom_sf"/>
</dbReference>
<dbReference type="Pfam" id="PF02365">
    <property type="entry name" value="NAM"/>
    <property type="match status" value="1"/>
</dbReference>
<comment type="subcellular location">
    <subcellularLocation>
        <location evidence="2">Membrane</location>
        <topology evidence="2">Single-pass membrane protein</topology>
    </subcellularLocation>
    <subcellularLocation>
        <location evidence="1">Nucleus</location>
    </subcellularLocation>
</comment>
<dbReference type="EMBL" id="KQ484150">
    <property type="protein sequence ID" value="KYP36991.1"/>
    <property type="molecule type" value="Genomic_DNA"/>
</dbReference>
<dbReference type="Proteomes" id="UP000075243">
    <property type="component" value="Unassembled WGS sequence"/>
</dbReference>
<evidence type="ECO:0000256" key="8">
    <source>
        <dbReference type="ARBA" id="ARBA00023159"/>
    </source>
</evidence>
<evidence type="ECO:0000313" key="15">
    <source>
        <dbReference type="Proteomes" id="UP000075243"/>
    </source>
</evidence>
<feature type="region of interest" description="Disordered" evidence="11">
    <location>
        <begin position="395"/>
        <end position="425"/>
    </location>
</feature>
<keyword evidence="7 12" id="KW-0472">Membrane</keyword>
<keyword evidence="9" id="KW-0804">Transcription</keyword>
<evidence type="ECO:0000313" key="14">
    <source>
        <dbReference type="EMBL" id="KYP36991.1"/>
    </source>
</evidence>
<keyword evidence="5" id="KW-0805">Transcription regulation</keyword>
<dbReference type="GO" id="GO:0006355">
    <property type="term" value="P:regulation of DNA-templated transcription"/>
    <property type="evidence" value="ECO:0007669"/>
    <property type="project" value="InterPro"/>
</dbReference>
<dbReference type="STRING" id="3821.A0A151R352"/>
<gene>
    <name evidence="14" type="ORF">KK1_041848</name>
</gene>
<protein>
    <submittedName>
        <fullName evidence="14">NAC domain-containing protein 78</fullName>
    </submittedName>
</protein>
<dbReference type="InterPro" id="IPR003441">
    <property type="entry name" value="NAC-dom"/>
</dbReference>
<evidence type="ECO:0000256" key="6">
    <source>
        <dbReference type="ARBA" id="ARBA00023125"/>
    </source>
</evidence>
<organism evidence="14 15">
    <name type="scientific">Cajanus cajan</name>
    <name type="common">Pigeon pea</name>
    <name type="synonym">Cajanus indicus</name>
    <dbReference type="NCBI Taxonomy" id="3821"/>
    <lineage>
        <taxon>Eukaryota</taxon>
        <taxon>Viridiplantae</taxon>
        <taxon>Streptophyta</taxon>
        <taxon>Embryophyta</taxon>
        <taxon>Tracheophyta</taxon>
        <taxon>Spermatophyta</taxon>
        <taxon>Magnoliopsida</taxon>
        <taxon>eudicotyledons</taxon>
        <taxon>Gunneridae</taxon>
        <taxon>Pentapetalae</taxon>
        <taxon>rosids</taxon>
        <taxon>fabids</taxon>
        <taxon>Fabales</taxon>
        <taxon>Fabaceae</taxon>
        <taxon>Papilionoideae</taxon>
        <taxon>50 kb inversion clade</taxon>
        <taxon>NPAAA clade</taxon>
        <taxon>indigoferoid/millettioid clade</taxon>
        <taxon>Phaseoleae</taxon>
        <taxon>Cajanus</taxon>
    </lineage>
</organism>